<comment type="caution">
    <text evidence="1">The sequence shown here is derived from an EMBL/GenBank/DDBJ whole genome shotgun (WGS) entry which is preliminary data.</text>
</comment>
<protein>
    <submittedName>
        <fullName evidence="1">Type II toxin-antitoxin system MqsR family toxin</fullName>
    </submittedName>
</protein>
<dbReference type="Gene3D" id="3.30.2310.40">
    <property type="match status" value="1"/>
</dbReference>
<keyword evidence="2" id="KW-1185">Reference proteome</keyword>
<dbReference type="InterPro" id="IPR031451">
    <property type="entry name" value="MqsR_toxin"/>
</dbReference>
<organism evidence="1 2">
    <name type="scientific">Mesopusillimonas faecipullorum</name>
    <dbReference type="NCBI Taxonomy" id="2755040"/>
    <lineage>
        <taxon>Bacteria</taxon>
        <taxon>Pseudomonadati</taxon>
        <taxon>Pseudomonadota</taxon>
        <taxon>Betaproteobacteria</taxon>
        <taxon>Burkholderiales</taxon>
        <taxon>Alcaligenaceae</taxon>
        <taxon>Mesopusillimonas</taxon>
    </lineage>
</organism>
<dbReference type="EMBL" id="JACDXW010000001">
    <property type="protein sequence ID" value="MCB5362679.1"/>
    <property type="molecule type" value="Genomic_DNA"/>
</dbReference>
<evidence type="ECO:0000313" key="2">
    <source>
        <dbReference type="Proteomes" id="UP000776983"/>
    </source>
</evidence>
<dbReference type="CDD" id="cd12869">
    <property type="entry name" value="MqsR"/>
    <property type="match status" value="1"/>
</dbReference>
<gene>
    <name evidence="1" type="ORF">H0484_02770</name>
</gene>
<accession>A0ABS8CAM2</accession>
<dbReference type="InterPro" id="IPR038493">
    <property type="entry name" value="MqsR_sf"/>
</dbReference>
<sequence length="123" mass="13863">MLFCHTAEYSRLLNNPLRVKIASIEKNKPHYSLAVMQTAIAAVGRHAFTLTAINGGRAMGLTDSDMLAVIASLGRKDFYKSMTTHNDHRVWQDVYHATCPNGRIAYIKLTEVAERIVIQFKEK</sequence>
<reference evidence="1 2" key="1">
    <citation type="submission" date="2020-07" db="EMBL/GenBank/DDBJ databases">
        <title>Pusillimonas sp. nov., isolated from poultry manure in Taiwan.</title>
        <authorList>
            <person name="Lin S.-Y."/>
            <person name="Tang Y.-S."/>
            <person name="Young C.-C."/>
        </authorList>
    </citation>
    <scope>NUCLEOTIDE SEQUENCE [LARGE SCALE GENOMIC DNA]</scope>
    <source>
        <strain evidence="1 2">CC-YST705</strain>
    </source>
</reference>
<name>A0ABS8CAM2_9BURK</name>
<proteinExistence type="predicted"/>
<evidence type="ECO:0000313" key="1">
    <source>
        <dbReference type="EMBL" id="MCB5362679.1"/>
    </source>
</evidence>
<dbReference type="Proteomes" id="UP000776983">
    <property type="component" value="Unassembled WGS sequence"/>
</dbReference>
<dbReference type="Pfam" id="PF15723">
    <property type="entry name" value="MqsR_toxin"/>
    <property type="match status" value="1"/>
</dbReference>